<sequence length="413" mass="44147">MTQHRMAAVDAQFYWMSAKIPNDQFLLYAFGSPPADLRTAIDGVRARARACPDLTMRVDDGCVLTYPTWVPADVQADQVLCYDLAGDTWHSCLDAVVRLADNQLDIRQMPWRLHLFTEVRGIPDSSEIGTVAVMQVAHALADGARASAMAAWLFGRTAPVPTVTPQSRRWLPWRALQAARAHRQLVADTRHGLLPPSVGSRPPLPTNARPDGARIVRTLVRKRSALRGPTVTVAVLSAVSTALSEHLGKVADTLGAEVPMSKPGARQGHNHFGNVVVGLYPQLAQDARAERIAADLAGGRRRMEHPAARAADRAFAAVPAPLLRWGIAQFDPQARPTLVAGNTVVSSVHRGAADLNFGGAPVVLTAGYPALSPAMGLTHGVHGIGDTIAISVHAAESAIGDVDAYLRRLDAAL</sequence>
<protein>
    <submittedName>
        <fullName evidence="1">DUF1298 domain-containing protein</fullName>
    </submittedName>
</protein>
<dbReference type="AlphaFoldDB" id="A0A2G8B2U8"/>
<dbReference type="Proteomes" id="UP000595446">
    <property type="component" value="Chromosome"/>
</dbReference>
<dbReference type="OrthoDB" id="4370976at2"/>
<dbReference type="InterPro" id="IPR009721">
    <property type="entry name" value="O-acyltransferase_WSD1_C"/>
</dbReference>
<evidence type="ECO:0000313" key="2">
    <source>
        <dbReference type="Proteomes" id="UP000595446"/>
    </source>
</evidence>
<keyword evidence="2" id="KW-1185">Reference proteome</keyword>
<accession>A0A2G8B2U8</accession>
<dbReference type="EMBL" id="AP024237">
    <property type="protein sequence ID" value="BCO34778.1"/>
    <property type="molecule type" value="Genomic_DNA"/>
</dbReference>
<reference evidence="1 2" key="1">
    <citation type="submission" date="2020-12" db="EMBL/GenBank/DDBJ databases">
        <title>Complete genome sequence of Mycobacterium heckeshornense JCM 15655T, closely related to a pathogenic non-tuberculous mycobacterial species Mycobacterium xenopi.</title>
        <authorList>
            <person name="Yoshida M."/>
            <person name="Fukano H."/>
            <person name="Asakura T."/>
            <person name="Suzuki M."/>
            <person name="Hoshino Y."/>
        </authorList>
    </citation>
    <scope>NUCLEOTIDE SEQUENCE [LARGE SCALE GENOMIC DNA]</scope>
    <source>
        <strain evidence="1 2">JCM 15655</strain>
    </source>
</reference>
<evidence type="ECO:0000313" key="1">
    <source>
        <dbReference type="EMBL" id="BCO34778.1"/>
    </source>
</evidence>
<dbReference type="Pfam" id="PF06974">
    <property type="entry name" value="WS_DGAT_C"/>
    <property type="match status" value="1"/>
</dbReference>
<proteinExistence type="predicted"/>
<gene>
    <name evidence="1" type="ORF">MHEC_12110</name>
</gene>
<dbReference type="STRING" id="110505.ACT16_15465"/>
<organism evidence="1 2">
    <name type="scientific">Mycobacterium heckeshornense</name>
    <dbReference type="NCBI Taxonomy" id="110505"/>
    <lineage>
        <taxon>Bacteria</taxon>
        <taxon>Bacillati</taxon>
        <taxon>Actinomycetota</taxon>
        <taxon>Actinomycetes</taxon>
        <taxon>Mycobacteriales</taxon>
        <taxon>Mycobacteriaceae</taxon>
        <taxon>Mycobacterium</taxon>
    </lineage>
</organism>
<name>A0A2G8B2U8_9MYCO</name>
<dbReference type="RefSeq" id="WP_048892347.1">
    <property type="nucleotide sequence ID" value="NZ_AP024237.1"/>
</dbReference>